<feature type="active site" description="Proton acceptor" evidence="12">
    <location>
        <position position="135"/>
    </location>
</feature>
<dbReference type="GO" id="GO:0031435">
    <property type="term" value="F:mitogen-activated protein kinase kinase kinase binding"/>
    <property type="evidence" value="ECO:0007669"/>
    <property type="project" value="Ensembl"/>
</dbReference>
<dbReference type="InterPro" id="IPR000719">
    <property type="entry name" value="Prot_kinase_dom"/>
</dbReference>
<dbReference type="GO" id="GO:0106310">
    <property type="term" value="F:protein serine kinase activity"/>
    <property type="evidence" value="ECO:0007669"/>
    <property type="project" value="RHEA"/>
</dbReference>
<feature type="binding site" evidence="13 14">
    <location>
        <position position="44"/>
    </location>
    <ligand>
        <name>ATP</name>
        <dbReference type="ChEBI" id="CHEBI:30616"/>
    </ligand>
</feature>
<evidence type="ECO:0000256" key="13">
    <source>
        <dbReference type="PIRSR" id="PIRSR038172-2"/>
    </source>
</evidence>
<evidence type="ECO:0000256" key="2">
    <source>
        <dbReference type="ARBA" id="ARBA00008874"/>
    </source>
</evidence>
<accession>A0A452R8H9</accession>
<dbReference type="GO" id="GO:0005737">
    <property type="term" value="C:cytoplasm"/>
    <property type="evidence" value="ECO:0007669"/>
    <property type="project" value="TreeGrafter"/>
</dbReference>
<keyword evidence="7 11" id="KW-0418">Kinase</keyword>
<dbReference type="PROSITE" id="PS50219">
    <property type="entry name" value="CNH"/>
    <property type="match status" value="1"/>
</dbReference>
<sequence length="736" mass="81081">MDTDQYLTQDPRDRFELLQRVGAGTYGDVYKARDTVTSELAAVKIVKLDPGDDISSLQQEITILRECRHPNVVAYIGSYLRNDRLWICMEFCGGGSLQEIYHATGPLEERQIAYVCREALKGLHHLHSQGKIHRDIKGANLLLTLQGDVKLADFGVSGELTASVAKRRSFIGTPYWMAPEVAAVERKGGYNELCDVWALGITAIELGELQPPLFHLHPMRALMLMSKSSFQPPRLRDKTRWTQNFHHFLKLALTKNPKKRPTAEKLLQVGDGGGAGSRLGAQEAGSGGARAVIHSRSVPVGTPPPPPPGPNSPPLLPTAWATMKHREDPEVRGCSRGAGKMGGWGCHLGPHFFPSLPEIVLPRTPPNPQGARKCLSRSPATLQPPPPMPPLLPHPPPVFFTSLLPSPQMGACFSKVFNGCPLRIHAAVTWIHPVTRDQFLVVGAEEGIYTLNLHELHEDTLEKLISHRCTWLYCVNNVLLSLSGKSTHIWAHDLPGLFEQRRLQQQVPLSIPTNRLTQRIIPRRFALSAKIPDTKGCLQCRVVRNPYTGSTFLLAALPTSLLLLQWYEPLQKFLLLKNFSSPLPSPAGMLEPLVLEGKELPQVCVGAEGPEAPGCRVLFHVLPLEAGLTPDSSPCTGCVRIVNLLGEPTSTLAPVLTFDFPIETVVCLQDSVLAFWSHGMQGRSLDTNEVTQEITDETRIFRVLGAHRDIILESIPTDNPGAHSNLYILTGHQSSY</sequence>
<keyword evidence="5 11" id="KW-0808">Transferase</keyword>
<evidence type="ECO:0000256" key="6">
    <source>
        <dbReference type="ARBA" id="ARBA00022741"/>
    </source>
</evidence>
<proteinExistence type="inferred from homology"/>
<evidence type="ECO:0000256" key="15">
    <source>
        <dbReference type="SAM" id="MobiDB-lite"/>
    </source>
</evidence>
<dbReference type="InterPro" id="IPR050629">
    <property type="entry name" value="STE20/SPS1-PAK"/>
</dbReference>
<dbReference type="GeneTree" id="ENSGT00940000162250"/>
<dbReference type="InterPro" id="IPR017441">
    <property type="entry name" value="Protein_kinase_ATP_BS"/>
</dbReference>
<feature type="domain" description="Protein kinase" evidence="16">
    <location>
        <begin position="15"/>
        <end position="279"/>
    </location>
</feature>
<dbReference type="SMART" id="SM00220">
    <property type="entry name" value="S_TKc"/>
    <property type="match status" value="1"/>
</dbReference>
<dbReference type="GO" id="GO:0046330">
    <property type="term" value="P:positive regulation of JNK cascade"/>
    <property type="evidence" value="ECO:0007669"/>
    <property type="project" value="Ensembl"/>
</dbReference>
<dbReference type="PANTHER" id="PTHR48012:SF6">
    <property type="entry name" value="MITOGEN-ACTIVATED PROTEIN KINASE KINASE KINASE KINASE 2"/>
    <property type="match status" value="1"/>
</dbReference>
<keyword evidence="3 11" id="KW-0723">Serine/threonine-protein kinase</keyword>
<dbReference type="GO" id="GO:0006903">
    <property type="term" value="P:vesicle targeting"/>
    <property type="evidence" value="ECO:0007669"/>
    <property type="project" value="Ensembl"/>
</dbReference>
<reference evidence="19" key="1">
    <citation type="submission" date="2016-06" db="EMBL/GenBank/DDBJ databases">
        <title>De novo assembly and RNA-Seq shows season-dependent expression and editing in black bear kidneys.</title>
        <authorList>
            <person name="Korstanje R."/>
            <person name="Srivastava A."/>
            <person name="Sarsani V.K."/>
            <person name="Sheehan S.M."/>
            <person name="Seger R.L."/>
            <person name="Barter M.E."/>
            <person name="Lindqvist C."/>
            <person name="Brody L.C."/>
            <person name="Mullikin J.C."/>
        </authorList>
    </citation>
    <scope>NUCLEOTIDE SEQUENCE [LARGE SCALE GENOMIC DNA]</scope>
</reference>
<evidence type="ECO:0000256" key="4">
    <source>
        <dbReference type="ARBA" id="ARBA00022553"/>
    </source>
</evidence>
<feature type="binding site" evidence="13">
    <location>
        <begin position="21"/>
        <end position="29"/>
    </location>
    <ligand>
        <name>ATP</name>
        <dbReference type="ChEBI" id="CHEBI:30616"/>
    </ligand>
</feature>
<organism evidence="18 19">
    <name type="scientific">Ursus americanus</name>
    <name type="common">American black bear</name>
    <name type="synonym">Euarctos americanus</name>
    <dbReference type="NCBI Taxonomy" id="9643"/>
    <lineage>
        <taxon>Eukaryota</taxon>
        <taxon>Metazoa</taxon>
        <taxon>Chordata</taxon>
        <taxon>Craniata</taxon>
        <taxon>Vertebrata</taxon>
        <taxon>Euteleostomi</taxon>
        <taxon>Mammalia</taxon>
        <taxon>Eutheria</taxon>
        <taxon>Laurasiatheria</taxon>
        <taxon>Carnivora</taxon>
        <taxon>Caniformia</taxon>
        <taxon>Ursidae</taxon>
        <taxon>Ursus</taxon>
    </lineage>
</organism>
<dbReference type="Pfam" id="PF00069">
    <property type="entry name" value="Pkinase"/>
    <property type="match status" value="1"/>
</dbReference>
<evidence type="ECO:0000256" key="7">
    <source>
        <dbReference type="ARBA" id="ARBA00022777"/>
    </source>
</evidence>
<reference evidence="18" key="3">
    <citation type="submission" date="2025-09" db="UniProtKB">
        <authorList>
            <consortium name="Ensembl"/>
        </authorList>
    </citation>
    <scope>IDENTIFICATION</scope>
</reference>
<dbReference type="PIRSF" id="PIRSF038172">
    <property type="entry name" value="MAPKKKK"/>
    <property type="match status" value="1"/>
</dbReference>
<dbReference type="SUPFAM" id="SSF56112">
    <property type="entry name" value="Protein kinase-like (PK-like)"/>
    <property type="match status" value="1"/>
</dbReference>
<comment type="catalytic activity">
    <reaction evidence="9 11">
        <text>L-threonyl-[protein] + ATP = O-phospho-L-threonyl-[protein] + ADP + H(+)</text>
        <dbReference type="Rhea" id="RHEA:46608"/>
        <dbReference type="Rhea" id="RHEA-COMP:11060"/>
        <dbReference type="Rhea" id="RHEA-COMP:11605"/>
        <dbReference type="ChEBI" id="CHEBI:15378"/>
        <dbReference type="ChEBI" id="CHEBI:30013"/>
        <dbReference type="ChEBI" id="CHEBI:30616"/>
        <dbReference type="ChEBI" id="CHEBI:61977"/>
        <dbReference type="ChEBI" id="CHEBI:456216"/>
        <dbReference type="EC" id="2.7.11.1"/>
    </reaction>
</comment>
<dbReference type="PANTHER" id="PTHR48012">
    <property type="entry name" value="STERILE20-LIKE KINASE, ISOFORM B-RELATED"/>
    <property type="match status" value="1"/>
</dbReference>
<comment type="cofactor">
    <cofactor evidence="1 11">
        <name>Mg(2+)</name>
        <dbReference type="ChEBI" id="CHEBI:18420"/>
    </cofactor>
</comment>
<evidence type="ECO:0000259" key="17">
    <source>
        <dbReference type="PROSITE" id="PS50219"/>
    </source>
</evidence>
<feature type="domain" description="CNH" evidence="17">
    <location>
        <begin position="421"/>
        <end position="709"/>
    </location>
</feature>
<feature type="region of interest" description="Disordered" evidence="15">
    <location>
        <begin position="270"/>
        <end position="290"/>
    </location>
</feature>
<keyword evidence="19" id="KW-1185">Reference proteome</keyword>
<dbReference type="OMA" id="EWATMKK"/>
<evidence type="ECO:0000259" key="16">
    <source>
        <dbReference type="PROSITE" id="PS50011"/>
    </source>
</evidence>
<evidence type="ECO:0000313" key="18">
    <source>
        <dbReference type="Ensembl" id="ENSUAMP00000015006.1"/>
    </source>
</evidence>
<dbReference type="Pfam" id="PF00780">
    <property type="entry name" value="CNH"/>
    <property type="match status" value="2"/>
</dbReference>
<evidence type="ECO:0000256" key="12">
    <source>
        <dbReference type="PIRSR" id="PIRSR038172-1"/>
    </source>
</evidence>
<gene>
    <name evidence="18" type="primary">MAP4K2</name>
</gene>
<dbReference type="Ensembl" id="ENSUAMT00000016823.1">
    <property type="protein sequence ID" value="ENSUAMP00000015006.1"/>
    <property type="gene ID" value="ENSUAMG00000012000.1"/>
</dbReference>
<reference evidence="18" key="2">
    <citation type="submission" date="2025-08" db="UniProtKB">
        <authorList>
            <consortium name="Ensembl"/>
        </authorList>
    </citation>
    <scope>IDENTIFICATION</scope>
</reference>
<comment type="similarity">
    <text evidence="2 11">Belongs to the protein kinase superfamily. STE Ser/Thr protein kinase family. STE20 subfamily.</text>
</comment>
<evidence type="ECO:0000256" key="3">
    <source>
        <dbReference type="ARBA" id="ARBA00022527"/>
    </source>
</evidence>
<keyword evidence="4" id="KW-0597">Phosphoprotein</keyword>
<name>A0A452R8H9_URSAM</name>
<dbReference type="GO" id="GO:0005524">
    <property type="term" value="F:ATP binding"/>
    <property type="evidence" value="ECO:0007669"/>
    <property type="project" value="UniProtKB-UniRule"/>
</dbReference>
<evidence type="ECO:0000256" key="5">
    <source>
        <dbReference type="ARBA" id="ARBA00022679"/>
    </source>
</evidence>
<evidence type="ECO:0000256" key="10">
    <source>
        <dbReference type="ARBA" id="ARBA00048679"/>
    </source>
</evidence>
<protein>
    <recommendedName>
        <fullName evidence="11">Mitogen-activated protein kinase kinase kinase kinase</fullName>
        <ecNumber evidence="11">2.7.11.1</ecNumber>
    </recommendedName>
</protein>
<evidence type="ECO:0000256" key="1">
    <source>
        <dbReference type="ARBA" id="ARBA00001946"/>
    </source>
</evidence>
<dbReference type="GO" id="GO:0008349">
    <property type="term" value="F:MAP kinase kinase kinase kinase activity"/>
    <property type="evidence" value="ECO:0007669"/>
    <property type="project" value="InterPro"/>
</dbReference>
<dbReference type="AlphaFoldDB" id="A0A452R8H9"/>
<dbReference type="InterPro" id="IPR011009">
    <property type="entry name" value="Kinase-like_dom_sf"/>
</dbReference>
<comment type="function">
    <text evidence="11">Serine/threonine kinase that plays a role in the response to environmental stress. Appears to act upstream of the JUN N-terminal pathway.</text>
</comment>
<evidence type="ECO:0000256" key="11">
    <source>
        <dbReference type="PIRNR" id="PIRNR038172"/>
    </source>
</evidence>
<dbReference type="PROSITE" id="PS00107">
    <property type="entry name" value="PROTEIN_KINASE_ATP"/>
    <property type="match status" value="1"/>
</dbReference>
<dbReference type="InterPro" id="IPR001180">
    <property type="entry name" value="CNH_dom"/>
</dbReference>
<dbReference type="Proteomes" id="UP000291022">
    <property type="component" value="Unassembled WGS sequence"/>
</dbReference>
<comment type="catalytic activity">
    <reaction evidence="10 11">
        <text>L-seryl-[protein] + ATP = O-phospho-L-seryl-[protein] + ADP + H(+)</text>
        <dbReference type="Rhea" id="RHEA:17989"/>
        <dbReference type="Rhea" id="RHEA-COMP:9863"/>
        <dbReference type="Rhea" id="RHEA-COMP:11604"/>
        <dbReference type="ChEBI" id="CHEBI:15378"/>
        <dbReference type="ChEBI" id="CHEBI:29999"/>
        <dbReference type="ChEBI" id="CHEBI:30616"/>
        <dbReference type="ChEBI" id="CHEBI:83421"/>
        <dbReference type="ChEBI" id="CHEBI:456216"/>
        <dbReference type="EC" id="2.7.11.1"/>
    </reaction>
</comment>
<dbReference type="CDD" id="cd06613">
    <property type="entry name" value="STKc_MAP4K3_like"/>
    <property type="match status" value="1"/>
</dbReference>
<dbReference type="FunFam" id="1.10.510.10:FF:000031">
    <property type="entry name" value="Mitogen-activated protein kinase kinase kinase kinase"/>
    <property type="match status" value="1"/>
</dbReference>
<dbReference type="Gene3D" id="1.10.510.10">
    <property type="entry name" value="Transferase(Phosphotransferase) domain 1"/>
    <property type="match status" value="1"/>
</dbReference>
<dbReference type="STRING" id="9643.ENSUAMP00000015006"/>
<dbReference type="SMART" id="SM00036">
    <property type="entry name" value="CNH"/>
    <property type="match status" value="1"/>
</dbReference>
<evidence type="ECO:0000313" key="19">
    <source>
        <dbReference type="Proteomes" id="UP000291022"/>
    </source>
</evidence>
<keyword evidence="8 11" id="KW-0067">ATP-binding</keyword>
<evidence type="ECO:0000256" key="14">
    <source>
        <dbReference type="PROSITE-ProRule" id="PRU10141"/>
    </source>
</evidence>
<dbReference type="PROSITE" id="PS50011">
    <property type="entry name" value="PROTEIN_KINASE_DOM"/>
    <property type="match status" value="1"/>
</dbReference>
<evidence type="ECO:0000256" key="8">
    <source>
        <dbReference type="ARBA" id="ARBA00022840"/>
    </source>
</evidence>
<keyword evidence="6 11" id="KW-0547">Nucleotide-binding</keyword>
<evidence type="ECO:0000256" key="9">
    <source>
        <dbReference type="ARBA" id="ARBA00047899"/>
    </source>
</evidence>
<dbReference type="EC" id="2.7.11.1" evidence="11"/>
<dbReference type="InterPro" id="IPR021160">
    <property type="entry name" value="MAPKKKK"/>
</dbReference>